<proteinExistence type="predicted"/>
<dbReference type="Pfam" id="PF07714">
    <property type="entry name" value="PK_Tyr_Ser-Thr"/>
    <property type="match status" value="1"/>
</dbReference>
<feature type="region of interest" description="Disordered" evidence="25">
    <location>
        <begin position="1009"/>
        <end position="1030"/>
    </location>
</feature>
<dbReference type="PANTHER" id="PTHR24416">
    <property type="entry name" value="TYROSINE-PROTEIN KINASE RECEPTOR"/>
    <property type="match status" value="1"/>
</dbReference>
<name>A0A6P8I2P3_ACTTE</name>
<dbReference type="KEGG" id="aten:116297901"/>
<evidence type="ECO:0000256" key="11">
    <source>
        <dbReference type="ARBA" id="ARBA00022989"/>
    </source>
</evidence>
<keyword evidence="17" id="KW-0393">Immunoglobulin domain</keyword>
<reference evidence="31 32" key="1">
    <citation type="submission" date="2025-04" db="UniProtKB">
        <authorList>
            <consortium name="RefSeq"/>
        </authorList>
    </citation>
    <scope>IDENTIFICATION</scope>
    <source>
        <tissue evidence="31 32">Tentacle</tissue>
    </source>
</reference>
<dbReference type="InterPro" id="IPR003599">
    <property type="entry name" value="Ig_sub"/>
</dbReference>
<evidence type="ECO:0000256" key="4">
    <source>
        <dbReference type="ARBA" id="ARBA00022679"/>
    </source>
</evidence>
<dbReference type="Pfam" id="PF07679">
    <property type="entry name" value="I-set"/>
    <property type="match status" value="3"/>
</dbReference>
<sequence length="1030" mass="116382">MVMPRSTVLLLGLVWIAIIVPSVQPEFSAPKFTNRVKTRYEVPSKRTIRLRCLVSGNPTPSTSWTKDGTPIVKNSRIKIANNRYLKIKSLVASDSGHYVCIARNAYGMVNATIELVVKAIPTFSKITDSDVLSEPVFHPIKLHCQATGSAPLKYKWIKNSKEISRTNTRINATQGVLTISNLTYSDGGRYTCMVSNKYGVINHTYDLHVIDPNRPRFSDWSKMSNVPTRWQVLQTMKLSCQALGEGPLEYQWLKNGKTIQGHPHINISSGYFELKGLALADGGSYTCRVSNQYGSINHTYTISVFDHRAPIFRDWEKMKLSFIAWPASHSKKLSCLADGAQPIKYHWLKDGKEIQKRRLDPYMSTTLSYLKLKEMVPRDNGKYTCVVSNAYGTINHTYTLHVVAKARSKPILQRNLPKNTSVALGDNATMTCIVVVSGTLPDFRWLKWKQVPKTYPLLDIESQNKSKQFIDPKYYETIRSGERYGVKMTIVNVTEKDLGLYTCWVRNHIGSDYVSAFLSEKVEPITVKFPVDGPILKEGNITYPQHRIPNDLKSSEPLDEGGRIALGVLAAVLALGLIGCGFYIYLHRRKVSSKGNKRNYPNEIRLPEAEQFQQSTTLISEPNTPTDGSFPVRSFMYPPNTRTRINSSSSANSSTPLIRYRNGSYRSRFSSGVSSRLDSNITEDFYELPLDEDWEIDRSQITIKEQLGEGAFGLVMKGEAVGIPDQPSVQTVAVKMLKADATENELADLLSEMDTMKTIGKHNNIINLLGACTQYGPLFVVVEFAPHGNLRQFLRERRPSEYHRSRSDSSGSSSQPSLTIRDFISFCFQISRGMEFLSSKKCIHRDLAARNILVGEDYVMKIADFGLARNVRDMDYYRKATDGRLPIKWLAIEALFDRVYTTQSDVWAFGILLWEIFTLGGSPYPGIPVEKLFDLLKSGYRMPMPQNCPVEMYEIMLSSWHENAKERPSFTELKLEFDRMLSSMSNKDYLEILAKSIDDIANEMETTITDDSSFGSNQETESETFAESVC</sequence>
<dbReference type="FunFam" id="2.60.40.10:FF:000016">
    <property type="entry name" value="Fibroblast growth factor receptor"/>
    <property type="match status" value="3"/>
</dbReference>
<dbReference type="FunFam" id="1.10.510.10:FF:000007">
    <property type="entry name" value="Fibroblast growth factor receptor"/>
    <property type="match status" value="1"/>
</dbReference>
<feature type="binding site" evidence="21">
    <location>
        <position position="850"/>
    </location>
    <ligand>
        <name>ATP</name>
        <dbReference type="ChEBI" id="CHEBI:30616"/>
    </ligand>
</feature>
<dbReference type="GO" id="GO:0046872">
    <property type="term" value="F:metal ion binding"/>
    <property type="evidence" value="ECO:0007669"/>
    <property type="project" value="UniProtKB-KW"/>
</dbReference>
<feature type="transmembrane region" description="Helical" evidence="26">
    <location>
        <begin position="564"/>
        <end position="586"/>
    </location>
</feature>
<dbReference type="InterPro" id="IPR050122">
    <property type="entry name" value="RTK"/>
</dbReference>
<dbReference type="SMART" id="SM00409">
    <property type="entry name" value="IG"/>
    <property type="match status" value="5"/>
</dbReference>
<evidence type="ECO:0000256" key="5">
    <source>
        <dbReference type="ARBA" id="ARBA00022692"/>
    </source>
</evidence>
<evidence type="ECO:0000259" key="29">
    <source>
        <dbReference type="PROSITE" id="PS50835"/>
    </source>
</evidence>
<dbReference type="PROSITE" id="PS50835">
    <property type="entry name" value="IG_LIKE"/>
    <property type="match status" value="5"/>
</dbReference>
<evidence type="ECO:0000256" key="17">
    <source>
        <dbReference type="ARBA" id="ARBA00023319"/>
    </source>
</evidence>
<keyword evidence="7" id="KW-0677">Repeat</keyword>
<feature type="domain" description="Ig-like" evidence="29">
    <location>
        <begin position="121"/>
        <end position="208"/>
    </location>
</feature>
<comment type="catalytic activity">
    <reaction evidence="18">
        <text>L-tyrosyl-[protein] + ATP = O-phospho-L-tyrosyl-[protein] + ADP + H(+)</text>
        <dbReference type="Rhea" id="RHEA:10596"/>
        <dbReference type="Rhea" id="RHEA-COMP:10136"/>
        <dbReference type="Rhea" id="RHEA-COMP:20101"/>
        <dbReference type="ChEBI" id="CHEBI:15378"/>
        <dbReference type="ChEBI" id="CHEBI:30616"/>
        <dbReference type="ChEBI" id="CHEBI:46858"/>
        <dbReference type="ChEBI" id="CHEBI:61978"/>
        <dbReference type="ChEBI" id="CHEBI:456216"/>
        <dbReference type="EC" id="2.7.10.1"/>
    </reaction>
</comment>
<dbReference type="RefSeq" id="XP_031562078.1">
    <property type="nucleotide sequence ID" value="XM_031706218.1"/>
</dbReference>
<evidence type="ECO:0000256" key="12">
    <source>
        <dbReference type="ARBA" id="ARBA00023136"/>
    </source>
</evidence>
<evidence type="ECO:0000256" key="2">
    <source>
        <dbReference type="ARBA" id="ARBA00011902"/>
    </source>
</evidence>
<dbReference type="InterPro" id="IPR001245">
    <property type="entry name" value="Ser-Thr/Tyr_kinase_cat_dom"/>
</dbReference>
<dbReference type="PANTHER" id="PTHR24416:SF550">
    <property type="entry name" value="FIBROBLAST GROWTH FACTOR RECEPTOR HOMOLOG 1-RELATED"/>
    <property type="match status" value="1"/>
</dbReference>
<feature type="domain" description="Ig-like" evidence="29">
    <location>
        <begin position="30"/>
        <end position="116"/>
    </location>
</feature>
<dbReference type="GO" id="GO:0004714">
    <property type="term" value="F:transmembrane receptor protein tyrosine kinase activity"/>
    <property type="evidence" value="ECO:0007669"/>
    <property type="project" value="UniProtKB-EC"/>
</dbReference>
<dbReference type="GeneID" id="116297901"/>
<comment type="subcellular location">
    <subcellularLocation>
        <location evidence="1">Membrane</location>
        <topology evidence="1">Single-pass membrane protein</topology>
    </subcellularLocation>
</comment>
<dbReference type="SUPFAM" id="SSF48726">
    <property type="entry name" value="Immunoglobulin"/>
    <property type="match status" value="5"/>
</dbReference>
<evidence type="ECO:0000256" key="13">
    <source>
        <dbReference type="ARBA" id="ARBA00023137"/>
    </source>
</evidence>
<dbReference type="GO" id="GO:0007169">
    <property type="term" value="P:cell surface receptor protein tyrosine kinase signaling pathway"/>
    <property type="evidence" value="ECO:0007669"/>
    <property type="project" value="TreeGrafter"/>
</dbReference>
<keyword evidence="8 21" id="KW-0547">Nucleotide-binding</keyword>
<dbReference type="GO" id="GO:0005524">
    <property type="term" value="F:ATP binding"/>
    <property type="evidence" value="ECO:0007669"/>
    <property type="project" value="UniProtKB-UniRule"/>
</dbReference>
<keyword evidence="14" id="KW-1015">Disulfide bond</keyword>
<dbReference type="InterPro" id="IPR003598">
    <property type="entry name" value="Ig_sub2"/>
</dbReference>
<dbReference type="InterPro" id="IPR008266">
    <property type="entry name" value="Tyr_kinase_AS"/>
</dbReference>
<evidence type="ECO:0000313" key="33">
    <source>
        <dbReference type="RefSeq" id="XP_031562080.1"/>
    </source>
</evidence>
<evidence type="ECO:0000256" key="14">
    <source>
        <dbReference type="ARBA" id="ARBA00023157"/>
    </source>
</evidence>
<keyword evidence="9" id="KW-0418">Kinase</keyword>
<feature type="binding site" evidence="22">
    <location>
        <position position="851"/>
    </location>
    <ligand>
        <name>Mg(2+)</name>
        <dbReference type="ChEBI" id="CHEBI:18420"/>
    </ligand>
</feature>
<dbReference type="Pfam" id="PF13927">
    <property type="entry name" value="Ig_3"/>
    <property type="match status" value="1"/>
</dbReference>
<dbReference type="Gene3D" id="2.60.40.10">
    <property type="entry name" value="Immunoglobulins"/>
    <property type="match status" value="5"/>
</dbReference>
<keyword evidence="4" id="KW-0808">Transferase</keyword>
<dbReference type="InterPro" id="IPR020635">
    <property type="entry name" value="Tyr_kinase_cat_dom"/>
</dbReference>
<dbReference type="InterPro" id="IPR017441">
    <property type="entry name" value="Protein_kinase_ATP_BS"/>
</dbReference>
<keyword evidence="6 27" id="KW-0732">Signal</keyword>
<keyword evidence="3" id="KW-0597">Phosphoprotein</keyword>
<feature type="active site" description="Proton acceptor" evidence="20">
    <location>
        <position position="846"/>
    </location>
</feature>
<feature type="domain" description="Protein kinase" evidence="28">
    <location>
        <begin position="701"/>
        <end position="981"/>
    </location>
</feature>
<evidence type="ECO:0000256" key="23">
    <source>
        <dbReference type="PIRSR" id="PIRSR000615-4"/>
    </source>
</evidence>
<evidence type="ECO:0000256" key="20">
    <source>
        <dbReference type="PIRSR" id="PIRSR000615-1"/>
    </source>
</evidence>
<keyword evidence="10 21" id="KW-0067">ATP-binding</keyword>
<feature type="domain" description="Ig-like" evidence="29">
    <location>
        <begin position="333"/>
        <end position="401"/>
    </location>
</feature>
<dbReference type="AlphaFoldDB" id="A0A6P8I2P3"/>
<dbReference type="GO" id="GO:0005886">
    <property type="term" value="C:plasma membrane"/>
    <property type="evidence" value="ECO:0007669"/>
    <property type="project" value="TreeGrafter"/>
</dbReference>
<dbReference type="PROSITE" id="PS00109">
    <property type="entry name" value="PROTEIN_KINASE_TYR"/>
    <property type="match status" value="1"/>
</dbReference>
<evidence type="ECO:0000256" key="25">
    <source>
        <dbReference type="SAM" id="MobiDB-lite"/>
    </source>
</evidence>
<dbReference type="InterPro" id="IPR000719">
    <property type="entry name" value="Prot_kinase_dom"/>
</dbReference>
<dbReference type="PROSITE" id="PS00107">
    <property type="entry name" value="PROTEIN_KINASE_ATP"/>
    <property type="match status" value="1"/>
</dbReference>
<protein>
    <recommendedName>
        <fullName evidence="2">receptor protein-tyrosine kinase</fullName>
        <ecNumber evidence="2">2.7.10.1</ecNumber>
    </recommendedName>
</protein>
<dbReference type="InterPro" id="IPR036179">
    <property type="entry name" value="Ig-like_dom_sf"/>
</dbReference>
<dbReference type="RefSeq" id="XP_031562079.1">
    <property type="nucleotide sequence ID" value="XM_031706219.1"/>
</dbReference>
<dbReference type="InterPro" id="IPR013151">
    <property type="entry name" value="Immunoglobulin_dom"/>
</dbReference>
<evidence type="ECO:0000256" key="7">
    <source>
        <dbReference type="ARBA" id="ARBA00022737"/>
    </source>
</evidence>
<evidence type="ECO:0000256" key="1">
    <source>
        <dbReference type="ARBA" id="ARBA00004167"/>
    </source>
</evidence>
<keyword evidence="13" id="KW-0829">Tyrosine-protein kinase</keyword>
<feature type="binding site" evidence="21 24">
    <location>
        <position position="735"/>
    </location>
    <ligand>
        <name>ATP</name>
        <dbReference type="ChEBI" id="CHEBI:30616"/>
    </ligand>
</feature>
<dbReference type="Pfam" id="PF00047">
    <property type="entry name" value="ig"/>
    <property type="match status" value="1"/>
</dbReference>
<keyword evidence="30" id="KW-1185">Reference proteome</keyword>
<evidence type="ECO:0000256" key="16">
    <source>
        <dbReference type="ARBA" id="ARBA00023180"/>
    </source>
</evidence>
<dbReference type="Proteomes" id="UP000515163">
    <property type="component" value="Unplaced"/>
</dbReference>
<organism evidence="30 31">
    <name type="scientific">Actinia tenebrosa</name>
    <name type="common">Australian red waratah sea anemone</name>
    <dbReference type="NCBI Taxonomy" id="6105"/>
    <lineage>
        <taxon>Eukaryota</taxon>
        <taxon>Metazoa</taxon>
        <taxon>Cnidaria</taxon>
        <taxon>Anthozoa</taxon>
        <taxon>Hexacorallia</taxon>
        <taxon>Actiniaria</taxon>
        <taxon>Actiniidae</taxon>
        <taxon>Actinia</taxon>
    </lineage>
</organism>
<dbReference type="SUPFAM" id="SSF56112">
    <property type="entry name" value="Protein kinase-like (PK-like)"/>
    <property type="match status" value="1"/>
</dbReference>
<feature type="signal peptide" evidence="27">
    <location>
        <begin position="1"/>
        <end position="25"/>
    </location>
</feature>
<keyword evidence="15" id="KW-0675">Receptor</keyword>
<evidence type="ECO:0000256" key="22">
    <source>
        <dbReference type="PIRSR" id="PIRSR000615-3"/>
    </source>
</evidence>
<feature type="domain" description="Ig-like" evidence="29">
    <location>
        <begin position="215"/>
        <end position="303"/>
    </location>
</feature>
<dbReference type="InterPro" id="IPR013783">
    <property type="entry name" value="Ig-like_fold"/>
</dbReference>
<evidence type="ECO:0000313" key="32">
    <source>
        <dbReference type="RefSeq" id="XP_031562079.1"/>
    </source>
</evidence>
<feature type="domain" description="Ig-like" evidence="29">
    <location>
        <begin position="410"/>
        <end position="519"/>
    </location>
</feature>
<evidence type="ECO:0000256" key="18">
    <source>
        <dbReference type="ARBA" id="ARBA00051243"/>
    </source>
</evidence>
<keyword evidence="11 26" id="KW-1133">Transmembrane helix</keyword>
<evidence type="ECO:0000256" key="21">
    <source>
        <dbReference type="PIRSR" id="PIRSR000615-2"/>
    </source>
</evidence>
<evidence type="ECO:0000259" key="28">
    <source>
        <dbReference type="PROSITE" id="PS50011"/>
    </source>
</evidence>
<dbReference type="PIRSF" id="PIRSF000615">
    <property type="entry name" value="TyrPK_CSF1-R"/>
    <property type="match status" value="1"/>
</dbReference>
<evidence type="ECO:0000256" key="8">
    <source>
        <dbReference type="ARBA" id="ARBA00022741"/>
    </source>
</evidence>
<dbReference type="RefSeq" id="XP_031562080.1">
    <property type="nucleotide sequence ID" value="XM_031706220.1"/>
</dbReference>
<keyword evidence="22" id="KW-0479">Metal-binding</keyword>
<feature type="chain" id="PRO_5044653127" description="receptor protein-tyrosine kinase" evidence="27">
    <location>
        <begin position="26"/>
        <end position="1030"/>
    </location>
</feature>
<dbReference type="PROSITE" id="PS50011">
    <property type="entry name" value="PROTEIN_KINASE_DOM"/>
    <property type="match status" value="1"/>
</dbReference>
<evidence type="ECO:0000256" key="9">
    <source>
        <dbReference type="ARBA" id="ARBA00022777"/>
    </source>
</evidence>
<dbReference type="GO" id="GO:0043235">
    <property type="term" value="C:receptor complex"/>
    <property type="evidence" value="ECO:0007669"/>
    <property type="project" value="TreeGrafter"/>
</dbReference>
<evidence type="ECO:0000256" key="3">
    <source>
        <dbReference type="ARBA" id="ARBA00022553"/>
    </source>
</evidence>
<feature type="binding site" evidence="22">
    <location>
        <position position="864"/>
    </location>
    <ligand>
        <name>Mg(2+)</name>
        <dbReference type="ChEBI" id="CHEBI:18420"/>
    </ligand>
</feature>
<dbReference type="Gene3D" id="1.10.510.10">
    <property type="entry name" value="Transferase(Phosphotransferase) domain 1"/>
    <property type="match status" value="1"/>
</dbReference>
<keyword evidence="5 26" id="KW-0812">Transmembrane</keyword>
<dbReference type="InterPro" id="IPR007110">
    <property type="entry name" value="Ig-like_dom"/>
</dbReference>
<keyword evidence="16" id="KW-0325">Glycoprotein</keyword>
<dbReference type="InterPro" id="IPR013098">
    <property type="entry name" value="Ig_I-set"/>
</dbReference>
<dbReference type="FunFam" id="3.30.200.20:FF:000593">
    <property type="entry name" value="Predicted protein"/>
    <property type="match status" value="1"/>
</dbReference>
<dbReference type="PRINTS" id="PR00109">
    <property type="entry name" value="TYRKINASE"/>
</dbReference>
<dbReference type="EC" id="2.7.10.1" evidence="2"/>
<feature type="binding site" evidence="21">
    <location>
        <begin position="708"/>
        <end position="715"/>
    </location>
    <ligand>
        <name>ATP</name>
        <dbReference type="ChEBI" id="CHEBI:30616"/>
    </ligand>
</feature>
<evidence type="ECO:0000313" key="31">
    <source>
        <dbReference type="RefSeq" id="XP_031562078.1"/>
    </source>
</evidence>
<evidence type="ECO:0000313" key="30">
    <source>
        <dbReference type="Proteomes" id="UP000515163"/>
    </source>
</evidence>
<dbReference type="SMART" id="SM00219">
    <property type="entry name" value="TyrKc"/>
    <property type="match status" value="1"/>
</dbReference>
<gene>
    <name evidence="31 32 33" type="primary">LOC116297901</name>
</gene>
<comment type="function">
    <text evidence="19">Receptor for basic fibroblast growth factor.</text>
</comment>
<evidence type="ECO:0000256" key="26">
    <source>
        <dbReference type="SAM" id="Phobius"/>
    </source>
</evidence>
<keyword evidence="22" id="KW-0460">Magnesium</keyword>
<evidence type="ECO:0000256" key="27">
    <source>
        <dbReference type="SAM" id="SignalP"/>
    </source>
</evidence>
<dbReference type="InterPro" id="IPR011009">
    <property type="entry name" value="Kinase-like_dom_sf"/>
</dbReference>
<dbReference type="SMART" id="SM00408">
    <property type="entry name" value="IGc2"/>
    <property type="match status" value="5"/>
</dbReference>
<accession>A0A6P8I2P3</accession>
<dbReference type="OrthoDB" id="5984265at2759"/>
<evidence type="ECO:0000256" key="24">
    <source>
        <dbReference type="PROSITE-ProRule" id="PRU10141"/>
    </source>
</evidence>
<evidence type="ECO:0000256" key="19">
    <source>
        <dbReference type="ARBA" id="ARBA00056965"/>
    </source>
</evidence>
<evidence type="ECO:0000256" key="15">
    <source>
        <dbReference type="ARBA" id="ARBA00023170"/>
    </source>
</evidence>
<dbReference type="Gene3D" id="3.30.200.20">
    <property type="entry name" value="Phosphorylase Kinase, domain 1"/>
    <property type="match status" value="1"/>
</dbReference>
<keyword evidence="12 26" id="KW-0472">Membrane</keyword>
<feature type="site" description="Important for interaction with phosphotyrosine-binding proteins" evidence="23">
    <location>
        <position position="989"/>
    </location>
</feature>
<evidence type="ECO:0000256" key="10">
    <source>
        <dbReference type="ARBA" id="ARBA00022840"/>
    </source>
</evidence>
<dbReference type="FunFam" id="2.60.40.10:FF:000032">
    <property type="entry name" value="palladin isoform X1"/>
    <property type="match status" value="1"/>
</dbReference>
<evidence type="ECO:0000256" key="6">
    <source>
        <dbReference type="ARBA" id="ARBA00022729"/>
    </source>
</evidence>